<keyword evidence="1" id="KW-0732">Signal</keyword>
<dbReference type="AlphaFoldDB" id="A0A1Y5F4S7"/>
<protein>
    <submittedName>
        <fullName evidence="2">Uncharacterized protein</fullName>
    </submittedName>
</protein>
<comment type="caution">
    <text evidence="2">The sequence shown here is derived from an EMBL/GenBank/DDBJ whole genome shotgun (WGS) entry which is preliminary data.</text>
</comment>
<reference evidence="3" key="1">
    <citation type="journal article" date="2017" name="Proc. Natl. Acad. Sci. U.S.A.">
        <title>Simulation of Deepwater Horizon oil plume reveals substrate specialization within a complex community of hydrocarbon-degraders.</title>
        <authorList>
            <person name="Hu P."/>
            <person name="Dubinsky E.A."/>
            <person name="Probst A.J."/>
            <person name="Wang J."/>
            <person name="Sieber C.M.K."/>
            <person name="Tom L.M."/>
            <person name="Gardinali P."/>
            <person name="Banfield J.F."/>
            <person name="Atlas R.M."/>
            <person name="Andersen G.L."/>
        </authorList>
    </citation>
    <scope>NUCLEOTIDE SEQUENCE [LARGE SCALE GENOMIC DNA]</scope>
</reference>
<gene>
    <name evidence="2" type="ORF">A9Q84_16660</name>
</gene>
<evidence type="ECO:0000313" key="2">
    <source>
        <dbReference type="EMBL" id="OUR95464.1"/>
    </source>
</evidence>
<feature type="chain" id="PRO_5013255122" evidence="1">
    <location>
        <begin position="27"/>
        <end position="301"/>
    </location>
</feature>
<accession>A0A1Y5F4S7</accession>
<organism evidence="2 3">
    <name type="scientific">Halobacteriovorax marinus</name>
    <dbReference type="NCBI Taxonomy" id="97084"/>
    <lineage>
        <taxon>Bacteria</taxon>
        <taxon>Pseudomonadati</taxon>
        <taxon>Bdellovibrionota</taxon>
        <taxon>Bacteriovoracia</taxon>
        <taxon>Bacteriovoracales</taxon>
        <taxon>Halobacteriovoraceae</taxon>
        <taxon>Halobacteriovorax</taxon>
    </lineage>
</organism>
<feature type="signal peptide" evidence="1">
    <location>
        <begin position="1"/>
        <end position="26"/>
    </location>
</feature>
<proteinExistence type="predicted"/>
<dbReference type="Proteomes" id="UP000196531">
    <property type="component" value="Unassembled WGS sequence"/>
</dbReference>
<evidence type="ECO:0000256" key="1">
    <source>
        <dbReference type="SAM" id="SignalP"/>
    </source>
</evidence>
<dbReference type="EMBL" id="MAAO01000008">
    <property type="protein sequence ID" value="OUR95464.1"/>
    <property type="molecule type" value="Genomic_DNA"/>
</dbReference>
<evidence type="ECO:0000313" key="3">
    <source>
        <dbReference type="Proteomes" id="UP000196531"/>
    </source>
</evidence>
<name>A0A1Y5F4S7_9BACT</name>
<sequence>MKLIFKNLSLTLTGLFTMISVTTVLASDNSYTLDTKVCPSIPQKILVIDQKSGWWAGDGGDFGLNLMNAWKVACEGVINFEYRHRTYGNGSYTGGNFGSFGSQVNEPTDDGEFPKDPWNTYSQIWLLSGGEADSVDLRTTTKLWKRYQSGISKSGANIFIGGGFGNVYHANALTNALGLGSMFIADREAHEYPTPSSGVNATAYIKREDKLNTMHPLFEGVDQLVGDLQVGSYKMVSDHLTTSSSIQILTNNPLGKPVIGIVKRETQKMIFDAGVHRTYGILAGEKGTLRYLQNIAVVLAK</sequence>